<dbReference type="EMBL" id="CAJVPP010001037">
    <property type="protein sequence ID" value="CAG8530065.1"/>
    <property type="molecule type" value="Genomic_DNA"/>
</dbReference>
<sequence>MHYLLFSINKTENLWKQLCNIIKEEFDEQLQEVEDDLIEIVPESYTKIKNKLAFENFIKTIPKDQNGLKYIEFKVEYCDSTRLFYIQGLIQLEPIFGITIPSEANISPYDDAITLAIKNVKLFLKVTGTIDGRNEIERSRFIDTIFPYGKGRTDLFINCDDTIVCITEVKRTDLEYGKRDQDDIEYVYGIVSTGEKWYFTLVSSDNRVAKSEKPITLSLDNDDIDDDTLRNQAGKLFAVILSMLIEKITSISENSANKKQRLNELLH</sequence>
<dbReference type="AlphaFoldDB" id="A0A9N9AH68"/>
<organism evidence="1 2">
    <name type="scientific">Funneliformis mosseae</name>
    <name type="common">Endomycorrhizal fungus</name>
    <name type="synonym">Glomus mosseae</name>
    <dbReference type="NCBI Taxonomy" id="27381"/>
    <lineage>
        <taxon>Eukaryota</taxon>
        <taxon>Fungi</taxon>
        <taxon>Fungi incertae sedis</taxon>
        <taxon>Mucoromycota</taxon>
        <taxon>Glomeromycotina</taxon>
        <taxon>Glomeromycetes</taxon>
        <taxon>Glomerales</taxon>
        <taxon>Glomeraceae</taxon>
        <taxon>Funneliformis</taxon>
    </lineage>
</organism>
<proteinExistence type="predicted"/>
<name>A0A9N9AH68_FUNMO</name>
<evidence type="ECO:0000313" key="1">
    <source>
        <dbReference type="EMBL" id="CAG8530065.1"/>
    </source>
</evidence>
<comment type="caution">
    <text evidence="1">The sequence shown here is derived from an EMBL/GenBank/DDBJ whole genome shotgun (WGS) entry which is preliminary data.</text>
</comment>
<keyword evidence="2" id="KW-1185">Reference proteome</keyword>
<reference evidence="1" key="1">
    <citation type="submission" date="2021-06" db="EMBL/GenBank/DDBJ databases">
        <authorList>
            <person name="Kallberg Y."/>
            <person name="Tangrot J."/>
            <person name="Rosling A."/>
        </authorList>
    </citation>
    <scope>NUCLEOTIDE SEQUENCE</scope>
    <source>
        <strain evidence="1">87-6 pot B 2015</strain>
    </source>
</reference>
<protein>
    <submittedName>
        <fullName evidence="1">11474_t:CDS:1</fullName>
    </submittedName>
</protein>
<evidence type="ECO:0000313" key="2">
    <source>
        <dbReference type="Proteomes" id="UP000789375"/>
    </source>
</evidence>
<gene>
    <name evidence="1" type="ORF">FMOSSE_LOCUS5463</name>
</gene>
<accession>A0A9N9AH68</accession>
<dbReference type="Proteomes" id="UP000789375">
    <property type="component" value="Unassembled WGS sequence"/>
</dbReference>